<comment type="caution">
    <text evidence="1">The sequence shown here is derived from an EMBL/GenBank/DDBJ whole genome shotgun (WGS) entry which is preliminary data.</text>
</comment>
<dbReference type="EMBL" id="JAZGQO010000013">
    <property type="protein sequence ID" value="KAK6171930.1"/>
    <property type="molecule type" value="Genomic_DNA"/>
</dbReference>
<evidence type="ECO:0000313" key="2">
    <source>
        <dbReference type="Proteomes" id="UP001347796"/>
    </source>
</evidence>
<reference evidence="1 2" key="1">
    <citation type="submission" date="2024-01" db="EMBL/GenBank/DDBJ databases">
        <title>The genome of the rayed Mediterranean limpet Patella caerulea (Linnaeus, 1758).</title>
        <authorList>
            <person name="Anh-Thu Weber A."/>
            <person name="Halstead-Nussloch G."/>
        </authorList>
    </citation>
    <scope>NUCLEOTIDE SEQUENCE [LARGE SCALE GENOMIC DNA]</scope>
    <source>
        <strain evidence="1">AATW-2023a</strain>
        <tissue evidence="1">Whole specimen</tissue>
    </source>
</reference>
<protein>
    <submittedName>
        <fullName evidence="1">Uncharacterized protein</fullName>
    </submittedName>
</protein>
<dbReference type="Proteomes" id="UP001347796">
    <property type="component" value="Unassembled WGS sequence"/>
</dbReference>
<evidence type="ECO:0000313" key="1">
    <source>
        <dbReference type="EMBL" id="KAK6171930.1"/>
    </source>
</evidence>
<organism evidence="1 2">
    <name type="scientific">Patella caerulea</name>
    <name type="common">Rayed Mediterranean limpet</name>
    <dbReference type="NCBI Taxonomy" id="87958"/>
    <lineage>
        <taxon>Eukaryota</taxon>
        <taxon>Metazoa</taxon>
        <taxon>Spiralia</taxon>
        <taxon>Lophotrochozoa</taxon>
        <taxon>Mollusca</taxon>
        <taxon>Gastropoda</taxon>
        <taxon>Patellogastropoda</taxon>
        <taxon>Patelloidea</taxon>
        <taxon>Patellidae</taxon>
        <taxon>Patella</taxon>
    </lineage>
</organism>
<accession>A0AAN8PKZ3</accession>
<name>A0AAN8PKZ3_PATCE</name>
<dbReference type="AlphaFoldDB" id="A0AAN8PKZ3"/>
<proteinExistence type="predicted"/>
<gene>
    <name evidence="1" type="ORF">SNE40_018350</name>
</gene>
<sequence>MMNLAIILLKTKQVLIKKKVYRDHSIHSSQHYAFSCNTYENDTNRKGGLYKSIHRRIQWGCLNKGLTSYSTADRSRREVGDLISDTIKEQWNAPKFASIHWDSKLQAKLDDRYEKDERLIRAIGTSKEVKILGIPGYQPGTD</sequence>
<keyword evidence="2" id="KW-1185">Reference proteome</keyword>